<feature type="transmembrane region" description="Helical" evidence="1">
    <location>
        <begin position="34"/>
        <end position="52"/>
    </location>
</feature>
<evidence type="ECO:0000313" key="3">
    <source>
        <dbReference type="Proteomes" id="UP000448575"/>
    </source>
</evidence>
<name>A0A6N9HFS2_9BURK</name>
<dbReference type="Proteomes" id="UP000448575">
    <property type="component" value="Unassembled WGS sequence"/>
</dbReference>
<keyword evidence="1" id="KW-1133">Transmembrane helix</keyword>
<proteinExistence type="predicted"/>
<keyword evidence="1" id="KW-0472">Membrane</keyword>
<organism evidence="2 3">
    <name type="scientific">Pseudoduganella guangdongensis</name>
    <dbReference type="NCBI Taxonomy" id="2692179"/>
    <lineage>
        <taxon>Bacteria</taxon>
        <taxon>Pseudomonadati</taxon>
        <taxon>Pseudomonadota</taxon>
        <taxon>Betaproteobacteria</taxon>
        <taxon>Burkholderiales</taxon>
        <taxon>Oxalobacteraceae</taxon>
        <taxon>Telluria group</taxon>
        <taxon>Pseudoduganella</taxon>
    </lineage>
</organism>
<sequence length="124" mass="12282">MVLAIVGALLLALGLFSGAALVLSQLGMGGLSASASLWVMFPLFSVTGYLMFATGARVANFRALSFGVSIALLLLALGCAVVLVADATALMALQGGTGALWYVLLIAGVLGATGAASHGKVAVQ</sequence>
<keyword evidence="3" id="KW-1185">Reference proteome</keyword>
<gene>
    <name evidence="2" type="ORF">GTP41_07390</name>
</gene>
<feature type="transmembrane region" description="Helical" evidence="1">
    <location>
        <begin position="99"/>
        <end position="117"/>
    </location>
</feature>
<keyword evidence="1" id="KW-0812">Transmembrane</keyword>
<dbReference type="AlphaFoldDB" id="A0A6N9HFS2"/>
<comment type="caution">
    <text evidence="2">The sequence shown here is derived from an EMBL/GenBank/DDBJ whole genome shotgun (WGS) entry which is preliminary data.</text>
</comment>
<feature type="transmembrane region" description="Helical" evidence="1">
    <location>
        <begin position="64"/>
        <end position="93"/>
    </location>
</feature>
<evidence type="ECO:0000256" key="1">
    <source>
        <dbReference type="SAM" id="Phobius"/>
    </source>
</evidence>
<protein>
    <submittedName>
        <fullName evidence="2">Uncharacterized protein</fullName>
    </submittedName>
</protein>
<accession>A0A6N9HFS2</accession>
<dbReference type="EMBL" id="WWCJ01000004">
    <property type="protein sequence ID" value="MYN01923.1"/>
    <property type="molecule type" value="Genomic_DNA"/>
</dbReference>
<evidence type="ECO:0000313" key="2">
    <source>
        <dbReference type="EMBL" id="MYN01923.1"/>
    </source>
</evidence>
<dbReference type="RefSeq" id="WP_161024916.1">
    <property type="nucleotide sequence ID" value="NZ_WWCJ01000004.1"/>
</dbReference>
<reference evidence="2 3" key="1">
    <citation type="submission" date="2019-12" db="EMBL/GenBank/DDBJ databases">
        <title>Novel species isolated from a subtropical stream in China.</title>
        <authorList>
            <person name="Lu H."/>
        </authorList>
    </citation>
    <scope>NUCLEOTIDE SEQUENCE [LARGE SCALE GENOMIC DNA]</scope>
    <source>
        <strain evidence="2 3">DS3</strain>
    </source>
</reference>